<dbReference type="EC" id="2.7.13.3" evidence="3"/>
<accession>A0A127JXD3</accession>
<evidence type="ECO:0000256" key="3">
    <source>
        <dbReference type="ARBA" id="ARBA00012438"/>
    </source>
</evidence>
<feature type="transmembrane region" description="Helical" evidence="9">
    <location>
        <begin position="270"/>
        <end position="294"/>
    </location>
</feature>
<evidence type="ECO:0000256" key="7">
    <source>
        <dbReference type="ARBA" id="ARBA00023012"/>
    </source>
</evidence>
<dbReference type="FunFam" id="3.30.565.10:FF:000006">
    <property type="entry name" value="Sensor histidine kinase WalK"/>
    <property type="match status" value="1"/>
</dbReference>
<keyword evidence="9" id="KW-0812">Transmembrane</keyword>
<sequence length="623" mass="66551">MRLRSSLLLLSAVTAAPLLAVAIVAAAYVFRSENTAFFNAALTRNRATLQAVDAELRASIGTLRALSGSSALAGGDFVAFHREAGNALATQPAWQNIVLLTPAGKQLVNTRLPWGSPLLQSPVETRSLSAAVTEVRPAISDITFAPLLDNEPGIAVRLPVSGNQGVRYVLTAVIRPAVFQQILESQRLPSDWVSGIVGTDGRIIARVPRVAPGTLAGANYREALTKSHEGWYRGETIEGGDTYTAFSRSDLTGWSIGFAIPAEAIVGGPWRAAAMFAAGLLVSVLSALLIAYWLSRRIALPIAELAREAHHLGTGQAQQGVDSVIEEVTTLARALKEADIAIDERDRELIRRGDSLARQAQDLRQIDANKTRFLALVSHELRSPLGPLRAGLHILDKVSDPQRQEEVRCMMSRQLALLERLVGDLIDIERISRGELELRREPVALDELVQNSVDTVGSQFEEKRQSLSVRPAPSRLLVNGDTDRLRQVMVNLLTNACRYTPEGGHVTVTVAQAGFEAMVAVADDGIGLSDADCSRIFELFVRLAPQGSGPAGSLGIGLAVTRAVVEMHDGRIEVASAGLGQGTTFKVFLPLCNSTQEPQRPKIAAPNEGGSGSGSGSGMHALG</sequence>
<dbReference type="AlphaFoldDB" id="A0A127JXD3"/>
<evidence type="ECO:0000256" key="6">
    <source>
        <dbReference type="ARBA" id="ARBA00022777"/>
    </source>
</evidence>
<feature type="region of interest" description="Disordered" evidence="8">
    <location>
        <begin position="597"/>
        <end position="623"/>
    </location>
</feature>
<evidence type="ECO:0000256" key="1">
    <source>
        <dbReference type="ARBA" id="ARBA00000085"/>
    </source>
</evidence>
<dbReference type="InterPro" id="IPR004358">
    <property type="entry name" value="Sig_transdc_His_kin-like_C"/>
</dbReference>
<dbReference type="InterPro" id="IPR036097">
    <property type="entry name" value="HisK_dim/P_sf"/>
</dbReference>
<dbReference type="PANTHER" id="PTHR43711:SF1">
    <property type="entry name" value="HISTIDINE KINASE 1"/>
    <property type="match status" value="1"/>
</dbReference>
<dbReference type="Gene3D" id="1.10.287.130">
    <property type="match status" value="1"/>
</dbReference>
<comment type="catalytic activity">
    <reaction evidence="1">
        <text>ATP + protein L-histidine = ADP + protein N-phospho-L-histidine.</text>
        <dbReference type="EC" id="2.7.13.3"/>
    </reaction>
</comment>
<reference evidence="11 12" key="1">
    <citation type="journal article" date="2014" name="Int. J. Syst. Evol. Microbiol.">
        <title>Ramlibacter solisilvae sp. nov., isolated from forest soil, and emended description of the genus Ramlibacter.</title>
        <authorList>
            <person name="Lee H.J."/>
            <person name="Lee S.H."/>
            <person name="Lee S.S."/>
            <person name="Lee J.S."/>
            <person name="Kim Y."/>
            <person name="Kim S.C."/>
            <person name="Jeon C.O."/>
        </authorList>
    </citation>
    <scope>NUCLEOTIDE SEQUENCE [LARGE SCALE GENOMIC DNA]</scope>
    <source>
        <strain evidence="11 12">5-10</strain>
    </source>
</reference>
<dbReference type="SUPFAM" id="SSF55874">
    <property type="entry name" value="ATPase domain of HSP90 chaperone/DNA topoisomerase II/histidine kinase"/>
    <property type="match status" value="1"/>
</dbReference>
<dbReference type="SMART" id="SM00387">
    <property type="entry name" value="HATPase_c"/>
    <property type="match status" value="1"/>
</dbReference>
<dbReference type="GO" id="GO:0000155">
    <property type="term" value="F:phosphorelay sensor kinase activity"/>
    <property type="evidence" value="ECO:0007669"/>
    <property type="project" value="InterPro"/>
</dbReference>
<keyword evidence="7" id="KW-0902">Two-component regulatory system</keyword>
<keyword evidence="9" id="KW-1133">Transmembrane helix</keyword>
<dbReference type="CDD" id="cd00075">
    <property type="entry name" value="HATPase"/>
    <property type="match status" value="1"/>
</dbReference>
<evidence type="ECO:0000256" key="4">
    <source>
        <dbReference type="ARBA" id="ARBA00022553"/>
    </source>
</evidence>
<organism evidence="11 12">
    <name type="scientific">Ramlibacter tataouinensis</name>
    <dbReference type="NCBI Taxonomy" id="94132"/>
    <lineage>
        <taxon>Bacteria</taxon>
        <taxon>Pseudomonadati</taxon>
        <taxon>Pseudomonadota</taxon>
        <taxon>Betaproteobacteria</taxon>
        <taxon>Burkholderiales</taxon>
        <taxon>Comamonadaceae</taxon>
        <taxon>Ramlibacter</taxon>
    </lineage>
</organism>
<evidence type="ECO:0000313" key="11">
    <source>
        <dbReference type="EMBL" id="AMO24647.1"/>
    </source>
</evidence>
<protein>
    <recommendedName>
        <fullName evidence="3">histidine kinase</fullName>
        <ecNumber evidence="3">2.7.13.3</ecNumber>
    </recommendedName>
</protein>
<dbReference type="PROSITE" id="PS50109">
    <property type="entry name" value="HIS_KIN"/>
    <property type="match status" value="1"/>
</dbReference>
<evidence type="ECO:0000313" key="12">
    <source>
        <dbReference type="Proteomes" id="UP000070433"/>
    </source>
</evidence>
<dbReference type="SUPFAM" id="SSF47384">
    <property type="entry name" value="Homodimeric domain of signal transducing histidine kinase"/>
    <property type="match status" value="1"/>
</dbReference>
<keyword evidence="12" id="KW-1185">Reference proteome</keyword>
<dbReference type="InterPro" id="IPR003594">
    <property type="entry name" value="HATPase_dom"/>
</dbReference>
<keyword evidence="6" id="KW-0418">Kinase</keyword>
<evidence type="ECO:0000256" key="2">
    <source>
        <dbReference type="ARBA" id="ARBA00004429"/>
    </source>
</evidence>
<dbReference type="CDD" id="cd00082">
    <property type="entry name" value="HisKA"/>
    <property type="match status" value="1"/>
</dbReference>
<dbReference type="Gene3D" id="6.10.340.10">
    <property type="match status" value="1"/>
</dbReference>
<keyword evidence="4" id="KW-0597">Phosphoprotein</keyword>
<dbReference type="PANTHER" id="PTHR43711">
    <property type="entry name" value="TWO-COMPONENT HISTIDINE KINASE"/>
    <property type="match status" value="1"/>
</dbReference>
<dbReference type="InterPro" id="IPR003661">
    <property type="entry name" value="HisK_dim/P_dom"/>
</dbReference>
<dbReference type="Pfam" id="PF02518">
    <property type="entry name" value="HATPase_c"/>
    <property type="match status" value="1"/>
</dbReference>
<dbReference type="Proteomes" id="UP000070433">
    <property type="component" value="Chromosome"/>
</dbReference>
<dbReference type="Gene3D" id="3.30.565.10">
    <property type="entry name" value="Histidine kinase-like ATPase, C-terminal domain"/>
    <property type="match status" value="1"/>
</dbReference>
<dbReference type="Pfam" id="PF00512">
    <property type="entry name" value="HisKA"/>
    <property type="match status" value="1"/>
</dbReference>
<keyword evidence="9" id="KW-0472">Membrane</keyword>
<gene>
    <name evidence="11" type="ORF">UC35_19670</name>
</gene>
<dbReference type="SMART" id="SM00388">
    <property type="entry name" value="HisKA"/>
    <property type="match status" value="1"/>
</dbReference>
<dbReference type="PRINTS" id="PR00344">
    <property type="entry name" value="BCTRLSENSOR"/>
</dbReference>
<dbReference type="CDD" id="cd18774">
    <property type="entry name" value="PDC2_HK_sensor"/>
    <property type="match status" value="1"/>
</dbReference>
<feature type="domain" description="Histidine kinase" evidence="10">
    <location>
        <begin position="376"/>
        <end position="593"/>
    </location>
</feature>
<comment type="subcellular location">
    <subcellularLocation>
        <location evidence="2">Cell inner membrane</location>
        <topology evidence="2">Multi-pass membrane protein</topology>
    </subcellularLocation>
</comment>
<dbReference type="EMBL" id="CP010951">
    <property type="protein sequence ID" value="AMO24647.1"/>
    <property type="molecule type" value="Genomic_DNA"/>
</dbReference>
<dbReference type="InterPro" id="IPR036890">
    <property type="entry name" value="HATPase_C_sf"/>
</dbReference>
<dbReference type="InterPro" id="IPR050736">
    <property type="entry name" value="Sensor_HK_Regulatory"/>
</dbReference>
<dbReference type="OrthoDB" id="8552871at2"/>
<name>A0A127JXD3_9BURK</name>
<dbReference type="RefSeq" id="WP_061502708.1">
    <property type="nucleotide sequence ID" value="NZ_CP010951.1"/>
</dbReference>
<keyword evidence="5" id="KW-0808">Transferase</keyword>
<proteinExistence type="predicted"/>
<evidence type="ECO:0000256" key="9">
    <source>
        <dbReference type="SAM" id="Phobius"/>
    </source>
</evidence>
<dbReference type="PATRIC" id="fig|94132.3.peg.4013"/>
<evidence type="ECO:0000259" key="10">
    <source>
        <dbReference type="PROSITE" id="PS50109"/>
    </source>
</evidence>
<dbReference type="GO" id="GO:0005886">
    <property type="term" value="C:plasma membrane"/>
    <property type="evidence" value="ECO:0007669"/>
    <property type="project" value="UniProtKB-SubCell"/>
</dbReference>
<dbReference type="InterPro" id="IPR005467">
    <property type="entry name" value="His_kinase_dom"/>
</dbReference>
<evidence type="ECO:0000256" key="8">
    <source>
        <dbReference type="SAM" id="MobiDB-lite"/>
    </source>
</evidence>
<evidence type="ECO:0000256" key="5">
    <source>
        <dbReference type="ARBA" id="ARBA00022679"/>
    </source>
</evidence>